<comment type="caution">
    <text evidence="2">The sequence shown here is derived from an EMBL/GenBank/DDBJ whole genome shotgun (WGS) entry which is preliminary data.</text>
</comment>
<proteinExistence type="predicted"/>
<dbReference type="EMBL" id="JAUKUA010000008">
    <property type="protein sequence ID" value="KAK0702715.1"/>
    <property type="molecule type" value="Genomic_DNA"/>
</dbReference>
<organism evidence="2 3">
    <name type="scientific">Lasiosphaeris hirsuta</name>
    <dbReference type="NCBI Taxonomy" id="260670"/>
    <lineage>
        <taxon>Eukaryota</taxon>
        <taxon>Fungi</taxon>
        <taxon>Dikarya</taxon>
        <taxon>Ascomycota</taxon>
        <taxon>Pezizomycotina</taxon>
        <taxon>Sordariomycetes</taxon>
        <taxon>Sordariomycetidae</taxon>
        <taxon>Sordariales</taxon>
        <taxon>Lasiosphaeriaceae</taxon>
        <taxon>Lasiosphaeris</taxon>
    </lineage>
</organism>
<name>A0AA39ZS81_9PEZI</name>
<keyword evidence="3" id="KW-1185">Reference proteome</keyword>
<feature type="region of interest" description="Disordered" evidence="1">
    <location>
        <begin position="523"/>
        <end position="548"/>
    </location>
</feature>
<feature type="region of interest" description="Disordered" evidence="1">
    <location>
        <begin position="321"/>
        <end position="341"/>
    </location>
</feature>
<accession>A0AA39ZS81</accession>
<reference evidence="2" key="1">
    <citation type="submission" date="2023-06" db="EMBL/GenBank/DDBJ databases">
        <title>Genome-scale phylogeny and comparative genomics of the fungal order Sordariales.</title>
        <authorList>
            <consortium name="Lawrence Berkeley National Laboratory"/>
            <person name="Hensen N."/>
            <person name="Bonometti L."/>
            <person name="Westerberg I."/>
            <person name="Brannstrom I.O."/>
            <person name="Guillou S."/>
            <person name="Cros-Aarteil S."/>
            <person name="Calhoun S."/>
            <person name="Haridas S."/>
            <person name="Kuo A."/>
            <person name="Mondo S."/>
            <person name="Pangilinan J."/>
            <person name="Riley R."/>
            <person name="Labutti K."/>
            <person name="Andreopoulos B."/>
            <person name="Lipzen A."/>
            <person name="Chen C."/>
            <person name="Yanf M."/>
            <person name="Daum C."/>
            <person name="Ng V."/>
            <person name="Clum A."/>
            <person name="Steindorff A."/>
            <person name="Ohm R."/>
            <person name="Martin F."/>
            <person name="Silar P."/>
            <person name="Natvig D."/>
            <person name="Lalanne C."/>
            <person name="Gautier V."/>
            <person name="Ament-Velasquez S.L."/>
            <person name="Kruys A."/>
            <person name="Hutchinson M.I."/>
            <person name="Powell A.J."/>
            <person name="Barry K."/>
            <person name="Miller A.N."/>
            <person name="Grigoriev I.V."/>
            <person name="Debuchy R."/>
            <person name="Gladieux P."/>
            <person name="Thoren M.H."/>
            <person name="Johannesson H."/>
        </authorList>
    </citation>
    <scope>NUCLEOTIDE SEQUENCE</scope>
    <source>
        <strain evidence="2">SMH4607-1</strain>
    </source>
</reference>
<protein>
    <submittedName>
        <fullName evidence="2">Uncharacterized protein</fullName>
    </submittedName>
</protein>
<feature type="region of interest" description="Disordered" evidence="1">
    <location>
        <begin position="169"/>
        <end position="216"/>
    </location>
</feature>
<sequence length="548" mass="62139">MPGSPDPTKDIKARRLLAAFDKPIAHAANHPDGENVHEKLKKLYPDPSIPLSDANLAKNFKTTPVPKAWRNVEAFNVAVQEFIQQYMEDDKDDDDTDVNLAELAEHLRAFQEKVGTLTLSEALKKVIEDKSNEIEEELDYPKAWDDNDHAGAKAALDQFTKLYKGKASETEGNSRGWLSWVLPGSKNTTTMPDPPRGKRPGTTPPPPPPPSDDELWPKFAALSIDEKKPIWAATKKEAELCGADWYDVKFRLEFALKNMTSAIDEEEALRLVQQFSRGFPETLNDMRDDFFGDKEMHKAFTEFRKRNPRVTKARDASVITIRDSSDRRSKTPAADRESIPTRAEEGAKIADFDKVWVTDHDDGNERVQGTISYHIKGRTDYLDVKLPPFENPKTGEHYAGERHYLFRCVNHPSEAQNFKEGAPKMILLVSNKDSLKGVKWADIVINHVSCEEPSLIRNAKSGELEVARVLVIGYIRRKGAEEKRQCMTSWSRSVLGQKFGQRRVDNMIKMVRKEAGLPFPRYIRRVPNDSDGSDFESESETEIKSETE</sequence>
<evidence type="ECO:0000313" key="2">
    <source>
        <dbReference type="EMBL" id="KAK0702715.1"/>
    </source>
</evidence>
<evidence type="ECO:0000313" key="3">
    <source>
        <dbReference type="Proteomes" id="UP001172102"/>
    </source>
</evidence>
<feature type="compositionally biased region" description="Basic and acidic residues" evidence="1">
    <location>
        <begin position="323"/>
        <end position="341"/>
    </location>
</feature>
<gene>
    <name evidence="2" type="ORF">B0H67DRAFT_558330</name>
</gene>
<feature type="compositionally biased region" description="Acidic residues" evidence="1">
    <location>
        <begin position="531"/>
        <end position="540"/>
    </location>
</feature>
<dbReference type="AlphaFoldDB" id="A0AA39ZS81"/>
<dbReference type="Proteomes" id="UP001172102">
    <property type="component" value="Unassembled WGS sequence"/>
</dbReference>
<evidence type="ECO:0000256" key="1">
    <source>
        <dbReference type="SAM" id="MobiDB-lite"/>
    </source>
</evidence>